<evidence type="ECO:0000313" key="1">
    <source>
        <dbReference type="EMBL" id="CAD7446930.1"/>
    </source>
</evidence>
<dbReference type="AlphaFoldDB" id="A0A7R9I554"/>
<gene>
    <name evidence="1" type="ORF">TBIB3V08_LOCUS9250</name>
</gene>
<reference evidence="1" key="1">
    <citation type="submission" date="2020-11" db="EMBL/GenBank/DDBJ databases">
        <authorList>
            <person name="Tran Van P."/>
        </authorList>
    </citation>
    <scope>NUCLEOTIDE SEQUENCE</scope>
</reference>
<protein>
    <submittedName>
        <fullName evidence="1">Uncharacterized protein</fullName>
    </submittedName>
</protein>
<name>A0A7R9I554_9NEOP</name>
<sequence length="132" mass="15466">MFEIQKNPRFREKILSPLQRTFLPVFSQKVGDAYPKSMEPLLASCFLSQAEWMAHHILDSKLKREPFNIAPPEPKETFIHLYTILYQFFFQYCETVEVQAIIYTTIKEGIDNQQRSNKSVERSGSLYAISLK</sequence>
<dbReference type="EMBL" id="OD568406">
    <property type="protein sequence ID" value="CAD7446930.1"/>
    <property type="molecule type" value="Genomic_DNA"/>
</dbReference>
<proteinExistence type="predicted"/>
<organism evidence="1">
    <name type="scientific">Timema bartmani</name>
    <dbReference type="NCBI Taxonomy" id="61472"/>
    <lineage>
        <taxon>Eukaryota</taxon>
        <taxon>Metazoa</taxon>
        <taxon>Ecdysozoa</taxon>
        <taxon>Arthropoda</taxon>
        <taxon>Hexapoda</taxon>
        <taxon>Insecta</taxon>
        <taxon>Pterygota</taxon>
        <taxon>Neoptera</taxon>
        <taxon>Polyneoptera</taxon>
        <taxon>Phasmatodea</taxon>
        <taxon>Timematodea</taxon>
        <taxon>Timematoidea</taxon>
        <taxon>Timematidae</taxon>
        <taxon>Timema</taxon>
    </lineage>
</organism>
<accession>A0A7R9I554</accession>